<keyword evidence="5" id="KW-1185">Reference proteome</keyword>
<dbReference type="InterPro" id="IPR036908">
    <property type="entry name" value="RlpA-like_sf"/>
</dbReference>
<dbReference type="SUPFAM" id="SSF50685">
    <property type="entry name" value="Barwin-like endoglucanases"/>
    <property type="match status" value="1"/>
</dbReference>
<evidence type="ECO:0000256" key="2">
    <source>
        <dbReference type="SAM" id="SignalP"/>
    </source>
</evidence>
<dbReference type="EMBL" id="LVVM01004390">
    <property type="protein sequence ID" value="OJA13034.1"/>
    <property type="molecule type" value="Genomic_DNA"/>
</dbReference>
<feature type="transmembrane region" description="Helical" evidence="1">
    <location>
        <begin position="239"/>
        <end position="258"/>
    </location>
</feature>
<keyword evidence="1" id="KW-0472">Membrane</keyword>
<keyword evidence="1" id="KW-0812">Transmembrane</keyword>
<evidence type="ECO:0000256" key="1">
    <source>
        <dbReference type="SAM" id="Phobius"/>
    </source>
</evidence>
<dbReference type="OrthoDB" id="5823761at2759"/>
<organism evidence="4 5">
    <name type="scientific">Rhizopogon vesiculosus</name>
    <dbReference type="NCBI Taxonomy" id="180088"/>
    <lineage>
        <taxon>Eukaryota</taxon>
        <taxon>Fungi</taxon>
        <taxon>Dikarya</taxon>
        <taxon>Basidiomycota</taxon>
        <taxon>Agaricomycotina</taxon>
        <taxon>Agaricomycetes</taxon>
        <taxon>Agaricomycetidae</taxon>
        <taxon>Boletales</taxon>
        <taxon>Suillineae</taxon>
        <taxon>Rhizopogonaceae</taxon>
        <taxon>Rhizopogon</taxon>
    </lineage>
</organism>
<sequence>MLSCSNSNTALLSQILSFILTFLSFLPRIWASAWIDYSPDGYATMTHYTLPEDFIAACGCTPSSTDHPTAAMNQMAYGSSTSYGPACGLCFNLTLLDAFTANPRFYPNVTKSVVVKVTDLCPLSSSGWCNATTHGPNAGGNYLNFDLAWPSSSIPDDFFPSDEAFYGFTDFGVWNISYQSVPCTNWEGWSQAAALGSATSLGYSACCPDNPTGNPNDTCPSYSDDNGIPPDTQTSGCTFPSSVPLLVVLLAVSLISYLF</sequence>
<feature type="signal peptide" evidence="2">
    <location>
        <begin position="1"/>
        <end position="31"/>
    </location>
</feature>
<evidence type="ECO:0000313" key="4">
    <source>
        <dbReference type="EMBL" id="OJA13034.1"/>
    </source>
</evidence>
<dbReference type="InterPro" id="IPR007112">
    <property type="entry name" value="Expansin/allergen_DPBB_dom"/>
</dbReference>
<comment type="caution">
    <text evidence="4">The sequence shown here is derived from an EMBL/GenBank/DDBJ whole genome shotgun (WGS) entry which is preliminary data.</text>
</comment>
<reference evidence="4" key="1">
    <citation type="submission" date="2016-03" db="EMBL/GenBank/DDBJ databases">
        <title>Comparative genomics of the ectomycorrhizal sister species Rhizopogon vinicolor and Rhizopogon vesiculosus (Basidiomycota: Boletales) reveals a divergence of the mating type B locus.</title>
        <authorList>
            <person name="Mujic A.B."/>
            <person name="Kuo A."/>
            <person name="Tritt A."/>
            <person name="Lipzen A."/>
            <person name="Chen C."/>
            <person name="Johnson J."/>
            <person name="Sharma A."/>
            <person name="Barry K."/>
            <person name="Grigoriev I.V."/>
            <person name="Spatafora J.W."/>
        </authorList>
    </citation>
    <scope>NUCLEOTIDE SEQUENCE [LARGE SCALE GENOMIC DNA]</scope>
    <source>
        <strain evidence="4">AM-OR11-056</strain>
    </source>
</reference>
<dbReference type="CDD" id="cd22278">
    <property type="entry name" value="DPBB_GH45_endoglucanase"/>
    <property type="match status" value="1"/>
</dbReference>
<evidence type="ECO:0000259" key="3">
    <source>
        <dbReference type="PROSITE" id="PS50842"/>
    </source>
</evidence>
<dbReference type="Gene3D" id="2.40.40.10">
    <property type="entry name" value="RlpA-like domain"/>
    <property type="match status" value="1"/>
</dbReference>
<protein>
    <recommendedName>
        <fullName evidence="3">Expansin-like EG45 domain-containing protein</fullName>
    </recommendedName>
</protein>
<gene>
    <name evidence="4" type="ORF">AZE42_04395</name>
</gene>
<proteinExistence type="predicted"/>
<keyword evidence="2" id="KW-0732">Signal</keyword>
<accession>A0A1J8QU93</accession>
<feature type="domain" description="Expansin-like EG45" evidence="3">
    <location>
        <begin position="55"/>
        <end position="188"/>
    </location>
</feature>
<dbReference type="Proteomes" id="UP000183567">
    <property type="component" value="Unassembled WGS sequence"/>
</dbReference>
<dbReference type="PROSITE" id="PS50842">
    <property type="entry name" value="EXPANSIN_EG45"/>
    <property type="match status" value="1"/>
</dbReference>
<dbReference type="Pfam" id="PF22514">
    <property type="entry name" value="EXPB1_D1"/>
    <property type="match status" value="1"/>
</dbReference>
<name>A0A1J8QU93_9AGAM</name>
<evidence type="ECO:0000313" key="5">
    <source>
        <dbReference type="Proteomes" id="UP000183567"/>
    </source>
</evidence>
<dbReference type="AlphaFoldDB" id="A0A1J8QU93"/>
<keyword evidence="1" id="KW-1133">Transmembrane helix</keyword>
<feature type="chain" id="PRO_5012656364" description="Expansin-like EG45 domain-containing protein" evidence="2">
    <location>
        <begin position="32"/>
        <end position="259"/>
    </location>
</feature>